<dbReference type="HAMAP" id="MF_00227">
    <property type="entry name" value="RNase_P"/>
    <property type="match status" value="1"/>
</dbReference>
<name>J9GAH7_9ZZZZ</name>
<dbReference type="GO" id="GO:0000049">
    <property type="term" value="F:tRNA binding"/>
    <property type="evidence" value="ECO:0007669"/>
    <property type="project" value="InterPro"/>
</dbReference>
<evidence type="ECO:0000256" key="2">
    <source>
        <dbReference type="ARBA" id="ARBA00022694"/>
    </source>
</evidence>
<evidence type="ECO:0000256" key="1">
    <source>
        <dbReference type="ARBA" id="ARBA00002663"/>
    </source>
</evidence>
<evidence type="ECO:0000256" key="6">
    <source>
        <dbReference type="ARBA" id="ARBA00022884"/>
    </source>
</evidence>
<dbReference type="SUPFAM" id="SSF54211">
    <property type="entry name" value="Ribosomal protein S5 domain 2-like"/>
    <property type="match status" value="1"/>
</dbReference>
<keyword evidence="6" id="KW-0694">RNA-binding</keyword>
<dbReference type="InterPro" id="IPR014721">
    <property type="entry name" value="Ribsml_uS5_D2-typ_fold_subgr"/>
</dbReference>
<dbReference type="InterPro" id="IPR000100">
    <property type="entry name" value="RNase_P"/>
</dbReference>
<evidence type="ECO:0000256" key="4">
    <source>
        <dbReference type="ARBA" id="ARBA00022759"/>
    </source>
</evidence>
<dbReference type="PANTHER" id="PTHR33992">
    <property type="entry name" value="RIBONUCLEASE P PROTEIN COMPONENT"/>
    <property type="match status" value="1"/>
</dbReference>
<comment type="caution">
    <text evidence="7">The sequence shown here is derived from an EMBL/GenBank/DDBJ whole genome shotgun (WGS) entry which is preliminary data.</text>
</comment>
<dbReference type="Pfam" id="PF00825">
    <property type="entry name" value="Ribonuclease_P"/>
    <property type="match status" value="1"/>
</dbReference>
<keyword evidence="5 7" id="KW-0378">Hydrolase</keyword>
<dbReference type="EMBL" id="AMCI01004114">
    <property type="protein sequence ID" value="EJW98762.1"/>
    <property type="molecule type" value="Genomic_DNA"/>
</dbReference>
<dbReference type="NCBIfam" id="TIGR00188">
    <property type="entry name" value="rnpA"/>
    <property type="match status" value="1"/>
</dbReference>
<keyword evidence="3" id="KW-0540">Nuclease</keyword>
<dbReference type="PANTHER" id="PTHR33992:SF1">
    <property type="entry name" value="RIBONUCLEASE P PROTEIN COMPONENT"/>
    <property type="match status" value="1"/>
</dbReference>
<comment type="function">
    <text evidence="1">RNaseP catalyzes the removal of the 5'-leader sequence from pre-tRNA to produce the mature 5'-terminus. It can also cleave other RNA substrates such as 4.5S RNA. The protein component plays an auxiliary but essential role in vivo by binding to the 5'-leader sequence and broadening the substrate specificity of the ribozyme.</text>
</comment>
<dbReference type="InterPro" id="IPR020568">
    <property type="entry name" value="Ribosomal_Su5_D2-typ_SF"/>
</dbReference>
<dbReference type="GO" id="GO:0030677">
    <property type="term" value="C:ribonuclease P complex"/>
    <property type="evidence" value="ECO:0007669"/>
    <property type="project" value="TreeGrafter"/>
</dbReference>
<dbReference type="GO" id="GO:0004526">
    <property type="term" value="F:ribonuclease P activity"/>
    <property type="evidence" value="ECO:0007669"/>
    <property type="project" value="UniProtKB-EC"/>
</dbReference>
<keyword evidence="4" id="KW-0255">Endonuclease</keyword>
<dbReference type="PROSITE" id="PS00648">
    <property type="entry name" value="RIBONUCLEASE_P"/>
    <property type="match status" value="1"/>
</dbReference>
<evidence type="ECO:0000256" key="5">
    <source>
        <dbReference type="ARBA" id="ARBA00022801"/>
    </source>
</evidence>
<dbReference type="AlphaFoldDB" id="J9GAH7"/>
<dbReference type="InterPro" id="IPR020539">
    <property type="entry name" value="RNase_P_CS"/>
</dbReference>
<reference evidence="7" key="1">
    <citation type="journal article" date="2012" name="PLoS ONE">
        <title>Gene sets for utilization of primary and secondary nutrition supplies in the distal gut of endangered iberian lynx.</title>
        <authorList>
            <person name="Alcaide M."/>
            <person name="Messina E."/>
            <person name="Richter M."/>
            <person name="Bargiela R."/>
            <person name="Peplies J."/>
            <person name="Huws S.A."/>
            <person name="Newbold C.J."/>
            <person name="Golyshin P.N."/>
            <person name="Simon M.A."/>
            <person name="Lopez G."/>
            <person name="Yakimov M.M."/>
            <person name="Ferrer M."/>
        </authorList>
    </citation>
    <scope>NUCLEOTIDE SEQUENCE</scope>
</reference>
<evidence type="ECO:0000313" key="7">
    <source>
        <dbReference type="EMBL" id="EJW98762.1"/>
    </source>
</evidence>
<protein>
    <submittedName>
        <fullName evidence="7">Riibonuclease P</fullName>
        <ecNumber evidence="7">3.1.26.5</ecNumber>
    </submittedName>
</protein>
<evidence type="ECO:0000256" key="3">
    <source>
        <dbReference type="ARBA" id="ARBA00022722"/>
    </source>
</evidence>
<dbReference type="GO" id="GO:0042781">
    <property type="term" value="F:3'-tRNA processing endoribonuclease activity"/>
    <property type="evidence" value="ECO:0007669"/>
    <property type="project" value="TreeGrafter"/>
</dbReference>
<proteinExistence type="inferred from homology"/>
<sequence>MESRCRSTFGKNERICGRNDISRLLGKGRFGTAGFMKYCYLTGNGAECDRIMISVSKRLFKRAVKRNLLKRRIRESYRLQKSLLATRLPADILLIYNSKTIYSSAEIKEQVQKILTAVNASEKYSE</sequence>
<dbReference type="Gene3D" id="3.30.230.10">
    <property type="match status" value="1"/>
</dbReference>
<keyword evidence="2" id="KW-0819">tRNA processing</keyword>
<dbReference type="EC" id="3.1.26.5" evidence="7"/>
<accession>J9GAH7</accession>
<organism evidence="7">
    <name type="scientific">gut metagenome</name>
    <dbReference type="NCBI Taxonomy" id="749906"/>
    <lineage>
        <taxon>unclassified sequences</taxon>
        <taxon>metagenomes</taxon>
        <taxon>organismal metagenomes</taxon>
    </lineage>
</organism>
<gene>
    <name evidence="7" type="ORF">EVA_13131</name>
</gene>